<feature type="coiled-coil region" evidence="1">
    <location>
        <begin position="363"/>
        <end position="390"/>
    </location>
</feature>
<gene>
    <name evidence="2" type="ORF">C1645_775256</name>
</gene>
<dbReference type="AlphaFoldDB" id="A0A397SQ85"/>
<comment type="caution">
    <text evidence="2">The sequence shown here is derived from an EMBL/GenBank/DDBJ whole genome shotgun (WGS) entry which is preliminary data.</text>
</comment>
<dbReference type="GO" id="GO:0070652">
    <property type="term" value="C:HAUS complex"/>
    <property type="evidence" value="ECO:0007669"/>
    <property type="project" value="InterPro"/>
</dbReference>
<dbReference type="STRING" id="658196.A0A397SQ85"/>
<name>A0A397SQ85_9GLOM</name>
<reference evidence="2 3" key="1">
    <citation type="submission" date="2018-06" db="EMBL/GenBank/DDBJ databases">
        <title>Comparative genomics reveals the genomic features of Rhizophagus irregularis, R. cerebriforme, R. diaphanum and Gigaspora rosea, and their symbiotic lifestyle signature.</title>
        <authorList>
            <person name="Morin E."/>
            <person name="San Clemente H."/>
            <person name="Chen E.C.H."/>
            <person name="De La Providencia I."/>
            <person name="Hainaut M."/>
            <person name="Kuo A."/>
            <person name="Kohler A."/>
            <person name="Murat C."/>
            <person name="Tang N."/>
            <person name="Roy S."/>
            <person name="Loubradou J."/>
            <person name="Henrissat B."/>
            <person name="Grigoriev I.V."/>
            <person name="Corradi N."/>
            <person name="Roux C."/>
            <person name="Martin F.M."/>
        </authorList>
    </citation>
    <scope>NUCLEOTIDE SEQUENCE [LARGE SCALE GENOMIC DNA]</scope>
    <source>
        <strain evidence="2 3">DAOM 227022</strain>
    </source>
</reference>
<dbReference type="EMBL" id="QKYT01000270">
    <property type="protein sequence ID" value="RIA88293.1"/>
    <property type="molecule type" value="Genomic_DNA"/>
</dbReference>
<dbReference type="GO" id="GO:0031023">
    <property type="term" value="P:microtubule organizing center organization"/>
    <property type="evidence" value="ECO:0007669"/>
    <property type="project" value="TreeGrafter"/>
</dbReference>
<protein>
    <recommendedName>
        <fullName evidence="4">HAUS augmin-like complex subunit 3 N-terminal domain-containing protein</fullName>
    </recommendedName>
</protein>
<dbReference type="PANTHER" id="PTHR19378:SF0">
    <property type="entry name" value="HAUS AUGMIN-LIKE COMPLEX SUBUNIT 3"/>
    <property type="match status" value="1"/>
</dbReference>
<keyword evidence="1" id="KW-0175">Coiled coil</keyword>
<dbReference type="GO" id="GO:0005815">
    <property type="term" value="C:microtubule organizing center"/>
    <property type="evidence" value="ECO:0007669"/>
    <property type="project" value="TreeGrafter"/>
</dbReference>
<evidence type="ECO:0000256" key="1">
    <source>
        <dbReference type="SAM" id="Coils"/>
    </source>
</evidence>
<evidence type="ECO:0000313" key="3">
    <source>
        <dbReference type="Proteomes" id="UP000265703"/>
    </source>
</evidence>
<sequence>MIWICQLSRYNSNARSANEFITLLTNLGYPDILNLRPEQIFWAYESIETRNILNWLCTNIDIEQNVLDIKDNWINPSILKKTEKEIESIENEIDSKRKSQDNLSHHIEQLKSTLESIEGKYTDLKRISRDLDEKNKEVDKNIKQDSVKLDIDTAAMLKTIAQVLSERKFPDGKGKQRKNFIYQCTDEIAEIINTDQSLTCELQQLCEIIFSNDEIEKIKSYNLADEVVRLRNLYSRTQIKYIEACAEFEYLSTFLRVFQNEATKMKKDSFILNFNVLKSNFDQNMNNNSSLSKQINNVVESRINGLLSKLSHLEIESQILTADYDIKLQCQQKFISQLDMVIDQLLSQYAQNQIVAQAFHIELDSQKAVHKLLSNLRDELERRTEDINQRMLLMSGNDFVEQISCKTVVESHDEFLLSLKKLLNLDFLTSYSKEEKSLPFTTYDSLKERFSEVKKSRDTSFDCVEQEWKSQEEFLKSCEEIEKFLVSLLYKDSKTSELLMTPQELSDLQFSLRAKTNHMQPRINQITKV</sequence>
<accession>A0A397SQ85</accession>
<dbReference type="Proteomes" id="UP000265703">
    <property type="component" value="Unassembled WGS sequence"/>
</dbReference>
<proteinExistence type="predicted"/>
<dbReference type="GO" id="GO:0051225">
    <property type="term" value="P:spindle assembly"/>
    <property type="evidence" value="ECO:0007669"/>
    <property type="project" value="InterPro"/>
</dbReference>
<dbReference type="InterPro" id="IPR026206">
    <property type="entry name" value="HAUS3"/>
</dbReference>
<dbReference type="GO" id="GO:0072686">
    <property type="term" value="C:mitotic spindle"/>
    <property type="evidence" value="ECO:0007669"/>
    <property type="project" value="TreeGrafter"/>
</dbReference>
<keyword evidence="3" id="KW-1185">Reference proteome</keyword>
<evidence type="ECO:0000313" key="2">
    <source>
        <dbReference type="EMBL" id="RIA88293.1"/>
    </source>
</evidence>
<evidence type="ECO:0008006" key="4">
    <source>
        <dbReference type="Google" id="ProtNLM"/>
    </source>
</evidence>
<organism evidence="2 3">
    <name type="scientific">Glomus cerebriforme</name>
    <dbReference type="NCBI Taxonomy" id="658196"/>
    <lineage>
        <taxon>Eukaryota</taxon>
        <taxon>Fungi</taxon>
        <taxon>Fungi incertae sedis</taxon>
        <taxon>Mucoromycota</taxon>
        <taxon>Glomeromycotina</taxon>
        <taxon>Glomeromycetes</taxon>
        <taxon>Glomerales</taxon>
        <taxon>Glomeraceae</taxon>
        <taxon>Glomus</taxon>
    </lineage>
</organism>
<feature type="coiled-coil region" evidence="1">
    <location>
        <begin position="79"/>
        <end position="144"/>
    </location>
</feature>
<dbReference type="OrthoDB" id="2159690at2759"/>
<dbReference type="PANTHER" id="PTHR19378">
    <property type="entry name" value="GOLGIN- RELATED"/>
    <property type="match status" value="1"/>
</dbReference>